<dbReference type="InterPro" id="IPR012338">
    <property type="entry name" value="Beta-lactam/transpept-like"/>
</dbReference>
<keyword evidence="3" id="KW-0378">Hydrolase</keyword>
<keyword evidence="3" id="KW-0121">Carboxypeptidase</keyword>
<accession>A0ABY3Z1E9</accession>
<feature type="domain" description="Beta-lactamase-related" evidence="2">
    <location>
        <begin position="70"/>
        <end position="385"/>
    </location>
</feature>
<dbReference type="Proteomes" id="UP000829494">
    <property type="component" value="Chromosome"/>
</dbReference>
<dbReference type="InterPro" id="IPR050491">
    <property type="entry name" value="AmpC-like"/>
</dbReference>
<proteinExistence type="predicted"/>
<dbReference type="PANTHER" id="PTHR46825:SF7">
    <property type="entry name" value="D-ALANYL-D-ALANINE CARBOXYPEPTIDASE"/>
    <property type="match status" value="1"/>
</dbReference>
<feature type="chain" id="PRO_5045070856" evidence="1">
    <location>
        <begin position="37"/>
        <end position="440"/>
    </location>
</feature>
<evidence type="ECO:0000256" key="1">
    <source>
        <dbReference type="SAM" id="SignalP"/>
    </source>
</evidence>
<name>A0ABY3Z1E9_STRRM</name>
<dbReference type="SUPFAM" id="SSF56601">
    <property type="entry name" value="beta-lactamase/transpeptidase-like"/>
    <property type="match status" value="1"/>
</dbReference>
<evidence type="ECO:0000313" key="3">
    <source>
        <dbReference type="EMBL" id="UNZ03390.1"/>
    </source>
</evidence>
<dbReference type="GO" id="GO:0009002">
    <property type="term" value="F:serine-type D-Ala-D-Ala carboxypeptidase activity"/>
    <property type="evidence" value="ECO:0007669"/>
    <property type="project" value="UniProtKB-EC"/>
</dbReference>
<dbReference type="EC" id="3.4.16.4" evidence="3"/>
<dbReference type="EMBL" id="CP094298">
    <property type="protein sequence ID" value="UNZ03390.1"/>
    <property type="molecule type" value="Genomic_DNA"/>
</dbReference>
<gene>
    <name evidence="3" type="ORF">SRIMR7_14630</name>
</gene>
<dbReference type="Pfam" id="PF00144">
    <property type="entry name" value="Beta-lactamase"/>
    <property type="match status" value="1"/>
</dbReference>
<dbReference type="RefSeq" id="WP_003981935.1">
    <property type="nucleotide sequence ID" value="NZ_CP043497.1"/>
</dbReference>
<keyword evidence="4" id="KW-1185">Reference proteome</keyword>
<reference evidence="3 4" key="1">
    <citation type="submission" date="2022-03" db="EMBL/GenBank/DDBJ databases">
        <title>Complete genome of Streptomyces rimosus ssp. rimosus R7 (=ATCC 10970).</title>
        <authorList>
            <person name="Beganovic S."/>
            <person name="Ruckert C."/>
            <person name="Busche T."/>
            <person name="Kalinowski J."/>
            <person name="Wittmann C."/>
        </authorList>
    </citation>
    <scope>NUCLEOTIDE SEQUENCE [LARGE SCALE GENOMIC DNA]</scope>
    <source>
        <strain evidence="3 4">R7</strain>
    </source>
</reference>
<evidence type="ECO:0000313" key="4">
    <source>
        <dbReference type="Proteomes" id="UP000829494"/>
    </source>
</evidence>
<dbReference type="PANTHER" id="PTHR46825">
    <property type="entry name" value="D-ALANYL-D-ALANINE-CARBOXYPEPTIDASE/ENDOPEPTIDASE AMPH"/>
    <property type="match status" value="1"/>
</dbReference>
<keyword evidence="1" id="KW-0732">Signal</keyword>
<organism evidence="3 4">
    <name type="scientific">Streptomyces rimosus subsp. rimosus</name>
    <dbReference type="NCBI Taxonomy" id="132474"/>
    <lineage>
        <taxon>Bacteria</taxon>
        <taxon>Bacillati</taxon>
        <taxon>Actinomycetota</taxon>
        <taxon>Actinomycetes</taxon>
        <taxon>Kitasatosporales</taxon>
        <taxon>Streptomycetaceae</taxon>
        <taxon>Streptomyces</taxon>
    </lineage>
</organism>
<evidence type="ECO:0000259" key="2">
    <source>
        <dbReference type="Pfam" id="PF00144"/>
    </source>
</evidence>
<protein>
    <submittedName>
        <fullName evidence="3">D-alanyl-D-alanine carboxypeptidase</fullName>
        <ecNumber evidence="3">3.4.16.4</ecNumber>
    </submittedName>
</protein>
<dbReference type="GeneID" id="66857513"/>
<dbReference type="InterPro" id="IPR001466">
    <property type="entry name" value="Beta-lactam-related"/>
</dbReference>
<dbReference type="Gene3D" id="3.40.710.10">
    <property type="entry name" value="DD-peptidase/beta-lactamase superfamily"/>
    <property type="match status" value="1"/>
</dbReference>
<sequence>MPLPIPALLRRPGRHRAGWRSAGAAVALALALTATAAPPASAATPAPASHNLVTKNLDRKGLDRSLAAVHSAGMYGVYAAVRDGEDEWRGAAGLADVDTGRPVRSQLEHRIGSITKTFTAVGILQQVARDRIALDAPVARYLPGVVPGDLGRQITVRMLLNHTSGIGDYIPGAFPSLRRLDPQSLDDNRFRHFSPLELVRYGLAEPRTGAPGAVFSYSNTNYVLAGLILTKVTGQDAEKYLTRHVIRAAGLRHTYFPRSPYIKGPHAKMYEALYGRIDPPRDYSVYDMSWAWALGSLVSTTADLNQFYRALLTGELLAPAELREMQTTVPVPGIPGRYYGLGLYTQDMPCGRFWGHDGGVFGAGTYALTSPDGRRQVSLGINLMKYQRPDADPSRPHPIDAALNTHIIQALCGKAAAGAGTAGALLSPMETASLAAAVRH</sequence>
<keyword evidence="3" id="KW-0645">Protease</keyword>
<feature type="signal peptide" evidence="1">
    <location>
        <begin position="1"/>
        <end position="36"/>
    </location>
</feature>